<organism evidence="2 3">
    <name type="scientific">Meloidogyne enterolobii</name>
    <name type="common">Root-knot nematode worm</name>
    <name type="synonym">Meloidogyne mayaguensis</name>
    <dbReference type="NCBI Taxonomy" id="390850"/>
    <lineage>
        <taxon>Eukaryota</taxon>
        <taxon>Metazoa</taxon>
        <taxon>Ecdysozoa</taxon>
        <taxon>Nematoda</taxon>
        <taxon>Chromadorea</taxon>
        <taxon>Rhabditida</taxon>
        <taxon>Tylenchina</taxon>
        <taxon>Tylenchomorpha</taxon>
        <taxon>Tylenchoidea</taxon>
        <taxon>Meloidogynidae</taxon>
        <taxon>Meloidogyninae</taxon>
        <taxon>Meloidogyne</taxon>
    </lineage>
</organism>
<feature type="transmembrane region" description="Helical" evidence="1">
    <location>
        <begin position="12"/>
        <end position="32"/>
    </location>
</feature>
<accession>A0A6V7VZE5</accession>
<reference evidence="2 3" key="1">
    <citation type="submission" date="2020-08" db="EMBL/GenBank/DDBJ databases">
        <authorList>
            <person name="Koutsovoulos G."/>
            <person name="Danchin GJ E."/>
        </authorList>
    </citation>
    <scope>NUCLEOTIDE SEQUENCE [LARGE SCALE GENOMIC DNA]</scope>
</reference>
<gene>
    <name evidence="2" type="ORF">MENT_LOCUS32285</name>
</gene>
<name>A0A6V7VZE5_MELEN</name>
<proteinExistence type="predicted"/>
<evidence type="ECO:0000256" key="1">
    <source>
        <dbReference type="SAM" id="Phobius"/>
    </source>
</evidence>
<keyword evidence="1" id="KW-0472">Membrane</keyword>
<evidence type="ECO:0000313" key="2">
    <source>
        <dbReference type="EMBL" id="CAD2180223.1"/>
    </source>
</evidence>
<sequence length="56" mass="6952">MRPKHAAPFKNLFVNKYFIYKFLLLMFEYFNFKKLCPISFCSRIFEKIIFTENIFN</sequence>
<comment type="caution">
    <text evidence="2">The sequence shown here is derived from an EMBL/GenBank/DDBJ whole genome shotgun (WGS) entry which is preliminary data.</text>
</comment>
<dbReference type="EMBL" id="CAJEWN010000364">
    <property type="protein sequence ID" value="CAD2180223.1"/>
    <property type="molecule type" value="Genomic_DNA"/>
</dbReference>
<dbReference type="AlphaFoldDB" id="A0A6V7VZE5"/>
<keyword evidence="1" id="KW-0812">Transmembrane</keyword>
<protein>
    <submittedName>
        <fullName evidence="2">Uncharacterized protein</fullName>
    </submittedName>
</protein>
<evidence type="ECO:0000313" key="3">
    <source>
        <dbReference type="Proteomes" id="UP000580250"/>
    </source>
</evidence>
<keyword evidence="1" id="KW-1133">Transmembrane helix</keyword>
<dbReference type="Proteomes" id="UP000580250">
    <property type="component" value="Unassembled WGS sequence"/>
</dbReference>